<protein>
    <submittedName>
        <fullName evidence="3 4">Flavin reductase (NADPH)-like</fullName>
    </submittedName>
</protein>
<dbReference type="CDD" id="cd05244">
    <property type="entry name" value="BVR-B_like_SDR_a"/>
    <property type="match status" value="1"/>
</dbReference>
<dbReference type="PANTHER" id="PTHR15020">
    <property type="entry name" value="FLAVIN REDUCTASE-RELATED"/>
    <property type="match status" value="1"/>
</dbReference>
<dbReference type="InterPro" id="IPR016040">
    <property type="entry name" value="NAD(P)-bd_dom"/>
</dbReference>
<dbReference type="Gene3D" id="3.40.50.720">
    <property type="entry name" value="NAD(P)-binding Rossmann-like Domain"/>
    <property type="match status" value="1"/>
</dbReference>
<dbReference type="PANTHER" id="PTHR15020:SF50">
    <property type="entry name" value="UPF0659 PROTEIN YMR090W"/>
    <property type="match status" value="1"/>
</dbReference>
<gene>
    <name evidence="3 4" type="primary">LOC116295905</name>
</gene>
<proteinExistence type="predicted"/>
<dbReference type="GO" id="GO:0003824">
    <property type="term" value="F:catalytic activity"/>
    <property type="evidence" value="ECO:0007669"/>
    <property type="project" value="UniProtKB-ARBA"/>
</dbReference>
<organism evidence="2 4">
    <name type="scientific">Actinia tenebrosa</name>
    <name type="common">Australian red waratah sea anemone</name>
    <dbReference type="NCBI Taxonomy" id="6105"/>
    <lineage>
        <taxon>Eukaryota</taxon>
        <taxon>Metazoa</taxon>
        <taxon>Cnidaria</taxon>
        <taxon>Anthozoa</taxon>
        <taxon>Hexacorallia</taxon>
        <taxon>Actiniaria</taxon>
        <taxon>Actiniidae</taxon>
        <taxon>Actinia</taxon>
    </lineage>
</organism>
<sequence length="223" mass="24729">MAASPSLARPRLAVFGATGPTGICAVKRALELGHNVTTLVRSPEKLKDIQNENLKVVKANIFEPDSLVEHLNGQNAVMSYLGAHNTSALNPTTLYSESMKSIMIAMERAKVNRVVTITSWCTVKQPGNPKLMEWFLKPLFLNGFLRDMHLMENMLEESSFNYTFIRPPGLSNAKAKNNYKLAEGQYLDGVSWTISREDVADASLKVLQTSDWDRKGLAIGCLK</sequence>
<reference evidence="3 4" key="1">
    <citation type="submission" date="2025-04" db="UniProtKB">
        <authorList>
            <consortium name="RefSeq"/>
        </authorList>
    </citation>
    <scope>IDENTIFICATION</scope>
    <source>
        <tissue evidence="3 4">Tentacle</tissue>
    </source>
</reference>
<dbReference type="GeneID" id="116295905"/>
<dbReference type="OrthoDB" id="419598at2759"/>
<evidence type="ECO:0000313" key="4">
    <source>
        <dbReference type="RefSeq" id="XP_031559714.1"/>
    </source>
</evidence>
<feature type="domain" description="NAD(P)-binding" evidence="1">
    <location>
        <begin position="16"/>
        <end position="208"/>
    </location>
</feature>
<evidence type="ECO:0000313" key="2">
    <source>
        <dbReference type="Proteomes" id="UP000515163"/>
    </source>
</evidence>
<evidence type="ECO:0000259" key="1">
    <source>
        <dbReference type="Pfam" id="PF13460"/>
    </source>
</evidence>
<accession>A0A6P8HTJ4</accession>
<dbReference type="SUPFAM" id="SSF51735">
    <property type="entry name" value="NAD(P)-binding Rossmann-fold domains"/>
    <property type="match status" value="1"/>
</dbReference>
<dbReference type="RefSeq" id="XP_031559713.1">
    <property type="nucleotide sequence ID" value="XM_031703853.1"/>
</dbReference>
<dbReference type="Pfam" id="PF13460">
    <property type="entry name" value="NAD_binding_10"/>
    <property type="match status" value="1"/>
</dbReference>
<dbReference type="InterPro" id="IPR036291">
    <property type="entry name" value="NAD(P)-bd_dom_sf"/>
</dbReference>
<name>A0A6P8HTJ4_ACTTE</name>
<dbReference type="AlphaFoldDB" id="A0A6P8HTJ4"/>
<dbReference type="KEGG" id="aten:116295905"/>
<keyword evidence="2" id="KW-1185">Reference proteome</keyword>
<dbReference type="Proteomes" id="UP000515163">
    <property type="component" value="Unplaced"/>
</dbReference>
<evidence type="ECO:0000313" key="3">
    <source>
        <dbReference type="RefSeq" id="XP_031559713.1"/>
    </source>
</evidence>
<dbReference type="RefSeq" id="XP_031559714.1">
    <property type="nucleotide sequence ID" value="XM_031703854.1"/>
</dbReference>